<dbReference type="EMBL" id="BRXW01000299">
    <property type="protein sequence ID" value="GMI17627.1"/>
    <property type="molecule type" value="Genomic_DNA"/>
</dbReference>
<dbReference type="Proteomes" id="UP001165122">
    <property type="component" value="Unassembled WGS sequence"/>
</dbReference>
<proteinExistence type="predicted"/>
<accession>A0A9W7KZG8</accession>
<feature type="region of interest" description="Disordered" evidence="1">
    <location>
        <begin position="16"/>
        <end position="43"/>
    </location>
</feature>
<feature type="compositionally biased region" description="Basic residues" evidence="1">
    <location>
        <begin position="33"/>
        <end position="43"/>
    </location>
</feature>
<gene>
    <name evidence="2" type="ORF">TrLO_g4448</name>
</gene>
<comment type="caution">
    <text evidence="2">The sequence shown here is derived from an EMBL/GenBank/DDBJ whole genome shotgun (WGS) entry which is preliminary data.</text>
</comment>
<dbReference type="AlphaFoldDB" id="A0A9W7KZG8"/>
<organism evidence="2 3">
    <name type="scientific">Triparma laevis f. longispina</name>
    <dbReference type="NCBI Taxonomy" id="1714387"/>
    <lineage>
        <taxon>Eukaryota</taxon>
        <taxon>Sar</taxon>
        <taxon>Stramenopiles</taxon>
        <taxon>Ochrophyta</taxon>
        <taxon>Bolidophyceae</taxon>
        <taxon>Parmales</taxon>
        <taxon>Triparmaceae</taxon>
        <taxon>Triparma</taxon>
    </lineage>
</organism>
<evidence type="ECO:0000256" key="1">
    <source>
        <dbReference type="SAM" id="MobiDB-lite"/>
    </source>
</evidence>
<evidence type="ECO:0000313" key="3">
    <source>
        <dbReference type="Proteomes" id="UP001165122"/>
    </source>
</evidence>
<protein>
    <submittedName>
        <fullName evidence="2">Uncharacterized protein</fullName>
    </submittedName>
</protein>
<name>A0A9W7KZG8_9STRA</name>
<feature type="region of interest" description="Disordered" evidence="1">
    <location>
        <begin position="58"/>
        <end position="81"/>
    </location>
</feature>
<feature type="compositionally biased region" description="Low complexity" evidence="1">
    <location>
        <begin position="21"/>
        <end position="32"/>
    </location>
</feature>
<keyword evidence="3" id="KW-1185">Reference proteome</keyword>
<dbReference type="OrthoDB" id="73831at2759"/>
<reference evidence="3" key="1">
    <citation type="journal article" date="2023" name="Commun. Biol.">
        <title>Genome analysis of Parmales, the sister group of diatoms, reveals the evolutionary specialization of diatoms from phago-mixotrophs to photoautotrophs.</title>
        <authorList>
            <person name="Ban H."/>
            <person name="Sato S."/>
            <person name="Yoshikawa S."/>
            <person name="Yamada K."/>
            <person name="Nakamura Y."/>
            <person name="Ichinomiya M."/>
            <person name="Sato N."/>
            <person name="Blanc-Mathieu R."/>
            <person name="Endo H."/>
            <person name="Kuwata A."/>
            <person name="Ogata H."/>
        </authorList>
    </citation>
    <scope>NUCLEOTIDE SEQUENCE [LARGE SCALE GENOMIC DNA]</scope>
    <source>
        <strain evidence="3">NIES 3700</strain>
    </source>
</reference>
<evidence type="ECO:0000313" key="2">
    <source>
        <dbReference type="EMBL" id="GMI17627.1"/>
    </source>
</evidence>
<sequence>MLDLTLSGQAFSPTIVPITSPPLHRTSTTRTRLPPRKPRTSGKLITRKKLGPTKKLEGKTISVSQSTPNLRGGNGLKRKSLPPIAPVQASAKVEKTKTLTKQKTKAAPIHPLKLARAAWAESHRMEALRSYITIRYSHYSKKFECRDGVVRWKDIDEAYSISFVFKGDFKRHVSCGGEMVGEAKEKGRRGAEFFLGLKITLPEREYILEVVEGEEGVGVVGAKRTDKYIANKSGGDDRRGTRGEKLITAELKGLGVEELREKGEEVKELLEAREREAILFGGG</sequence>